<dbReference type="CDD" id="cd15482">
    <property type="entry name" value="Sialidase_non-viral"/>
    <property type="match status" value="1"/>
</dbReference>
<dbReference type="EMBL" id="CP002961">
    <property type="protein sequence ID" value="AFK01964.1"/>
    <property type="molecule type" value="Genomic_DNA"/>
</dbReference>
<reference evidence="1 2" key="1">
    <citation type="submission" date="2011-07" db="EMBL/GenBank/DDBJ databases">
        <title>The complete genome of chromosome of Emticicia oligotrophica DSM 17448.</title>
        <authorList>
            <consortium name="US DOE Joint Genome Institute (JGI-PGF)"/>
            <person name="Lucas S."/>
            <person name="Han J."/>
            <person name="Lapidus A."/>
            <person name="Bruce D."/>
            <person name="Goodwin L."/>
            <person name="Pitluck S."/>
            <person name="Peters L."/>
            <person name="Kyrpides N."/>
            <person name="Mavromatis K."/>
            <person name="Ivanova N."/>
            <person name="Ovchinnikova G."/>
            <person name="Teshima H."/>
            <person name="Detter J.C."/>
            <person name="Tapia R."/>
            <person name="Han C."/>
            <person name="Land M."/>
            <person name="Hauser L."/>
            <person name="Markowitz V."/>
            <person name="Cheng J.-F."/>
            <person name="Hugenholtz P."/>
            <person name="Woyke T."/>
            <person name="Wu D."/>
            <person name="Tindall B."/>
            <person name="Pomrenke H."/>
            <person name="Brambilla E."/>
            <person name="Klenk H.-P."/>
            <person name="Eisen J.A."/>
        </authorList>
    </citation>
    <scope>NUCLEOTIDE SEQUENCE [LARGE SCALE GENOMIC DNA]</scope>
    <source>
        <strain evidence="1 2">DSM 17448</strain>
    </source>
</reference>
<keyword evidence="2" id="KW-1185">Reference proteome</keyword>
<dbReference type="InterPro" id="IPR055015">
    <property type="entry name" value="GCX_COOH"/>
</dbReference>
<dbReference type="Proteomes" id="UP000002875">
    <property type="component" value="Chromosome"/>
</dbReference>
<dbReference type="PANTHER" id="PTHR43739">
    <property type="entry name" value="XYLOGLUCANASE (EUROFUNG)"/>
    <property type="match status" value="1"/>
</dbReference>
<dbReference type="SUPFAM" id="SSF110296">
    <property type="entry name" value="Oligoxyloglucan reducing end-specific cellobiohydrolase"/>
    <property type="match status" value="2"/>
</dbReference>
<dbReference type="PANTHER" id="PTHR43739:SF5">
    <property type="entry name" value="EXO-ALPHA-SIALIDASE"/>
    <property type="match status" value="1"/>
</dbReference>
<dbReference type="NCBIfam" id="NF045639">
    <property type="entry name" value="GCX_COOH"/>
    <property type="match status" value="1"/>
</dbReference>
<dbReference type="InterPro" id="IPR052025">
    <property type="entry name" value="Xyloglucanase_GH74"/>
</dbReference>
<evidence type="ECO:0008006" key="3">
    <source>
        <dbReference type="Google" id="ProtNLM"/>
    </source>
</evidence>
<proteinExistence type="predicted"/>
<gene>
    <name evidence="1" type="ordered locus">Emtol_0813</name>
</gene>
<sequence length="902" mass="96759">MKKTLLLAYFYLGWNILGYTQMPADLIKDSTERQRSTKVPVDFPKERAEADISKITPAGFGKAPYNELIKAQILVDNILKTNSAITGIDWKERGPNNIGGRTRALMFDPNDNTHKKVWAGGVAGGVWYNNDITNANSSWTKVNDFWDNLAISCIAYDPSNTNVFYVGTGEGYGNTDAVSGGGIWKTTDGGVTWKRLLSTLPDFSLLTGLGYAFQNIQDIVVNSSGVVYVGTQGGLAKSTDGGSTWTLLTTGGLPTSITASFVSDIAIGTDGIIFVAYGKFYDSGALKGTPSQLYRSTDATGTTWTNITPIGIPANSSRTSIALAASTSGTTQKIYVLSHDYATNGIGYFKSSTDAGTTWTTNITPPNATIDPLTPDYTNGQAWYDLPIVVHPTNPNIIIVGGATHARSIDGGATWYTFEYCYLNDNQPNVCMPPATCIHPDHHAIVFRPGSPNEVIIGNDGGVFYSSNYGDATITLPAGLVFGERNKNYNVTQYYNAAIANTSNDGYVYAGAQDNGTHIIRTSPNVIGCGAIANGGDGVAALVDQDDANTVIMSYVYANHYLFDREGNYKKTLVGNNVGTFLNPCDFDSPNNVFWTYAGQASITGGLRTYLYRVSGVAGGASNASTRPYFDVQTANNLPPNIRFIKVAKTANTLFIGTGNGDVYKLVYNNTTALTATKILTGITGFISCIDIGATDNELLVTSSTYNVKSVFYSNDGGTTWTSKDESTYGLPNIPVRYALFNPLNYKQVLISTDMGVWSTNDITAVNPGWALTNSGLAHVRCESMRFRSADNTVILATHGRGTYTTTLSATPLCQNTYTLISPYDNKTSGTSTYGAVNSISASNKIQSTAKVTYKAGNYIELKPTNPNDGGPGFLVDQGAVFYAYITGCVASFIQPTIESEK</sequence>
<dbReference type="Gene3D" id="2.130.10.10">
    <property type="entry name" value="YVTN repeat-like/Quinoprotein amine dehydrogenase"/>
    <property type="match status" value="3"/>
</dbReference>
<evidence type="ECO:0000313" key="2">
    <source>
        <dbReference type="Proteomes" id="UP000002875"/>
    </source>
</evidence>
<accession>A0ABM5MXU5</accession>
<evidence type="ECO:0000313" key="1">
    <source>
        <dbReference type="EMBL" id="AFK01964.1"/>
    </source>
</evidence>
<organism evidence="1 2">
    <name type="scientific">Emticicia oligotrophica (strain DSM 17448 / CIP 109782 / MTCC 6937 / GPTSA100-15)</name>
    <dbReference type="NCBI Taxonomy" id="929562"/>
    <lineage>
        <taxon>Bacteria</taxon>
        <taxon>Pseudomonadati</taxon>
        <taxon>Bacteroidota</taxon>
        <taxon>Cytophagia</taxon>
        <taxon>Cytophagales</taxon>
        <taxon>Leadbetterellaceae</taxon>
        <taxon>Emticicia</taxon>
    </lineage>
</organism>
<dbReference type="InterPro" id="IPR015943">
    <property type="entry name" value="WD40/YVTN_repeat-like_dom_sf"/>
</dbReference>
<name>A0ABM5MXU5_EMTOG</name>
<protein>
    <recommendedName>
        <fullName evidence="3">Glycosyl hydrolase</fullName>
    </recommendedName>
</protein>
<dbReference type="RefSeq" id="WP_015027664.1">
    <property type="nucleotide sequence ID" value="NC_018748.1"/>
</dbReference>